<organism evidence="2 3">
    <name type="scientific">Drosophila willistoni</name>
    <name type="common">Fruit fly</name>
    <dbReference type="NCBI Taxonomy" id="7260"/>
    <lineage>
        <taxon>Eukaryota</taxon>
        <taxon>Metazoa</taxon>
        <taxon>Ecdysozoa</taxon>
        <taxon>Arthropoda</taxon>
        <taxon>Hexapoda</taxon>
        <taxon>Insecta</taxon>
        <taxon>Pterygota</taxon>
        <taxon>Neoptera</taxon>
        <taxon>Endopterygota</taxon>
        <taxon>Diptera</taxon>
        <taxon>Brachycera</taxon>
        <taxon>Muscomorpha</taxon>
        <taxon>Ephydroidea</taxon>
        <taxon>Drosophilidae</taxon>
        <taxon>Drosophila</taxon>
        <taxon>Sophophora</taxon>
    </lineage>
</organism>
<proteinExistence type="predicted"/>
<keyword evidence="3" id="KW-1185">Reference proteome</keyword>
<dbReference type="Proteomes" id="UP000007798">
    <property type="component" value="Unassembled WGS sequence"/>
</dbReference>
<evidence type="ECO:0000313" key="3">
    <source>
        <dbReference type="Proteomes" id="UP000007798"/>
    </source>
</evidence>
<gene>
    <name evidence="2" type="primary">Dwil\GK26897</name>
    <name evidence="2" type="ORF">Dwil_GK26897</name>
</gene>
<accession>A0A0Q9X211</accession>
<dbReference type="EMBL" id="CH963920">
    <property type="protein sequence ID" value="KRF98789.1"/>
    <property type="molecule type" value="Genomic_DNA"/>
</dbReference>
<feature type="compositionally biased region" description="Basic and acidic residues" evidence="1">
    <location>
        <begin position="25"/>
        <end position="34"/>
    </location>
</feature>
<feature type="compositionally biased region" description="Basic and acidic residues" evidence="1">
    <location>
        <begin position="43"/>
        <end position="53"/>
    </location>
</feature>
<feature type="compositionally biased region" description="Low complexity" evidence="1">
    <location>
        <begin position="55"/>
        <end position="67"/>
    </location>
</feature>
<dbReference type="AlphaFoldDB" id="A0A0Q9X211"/>
<reference evidence="2 3" key="1">
    <citation type="journal article" date="2007" name="Nature">
        <title>Evolution of genes and genomes on the Drosophila phylogeny.</title>
        <authorList>
            <consortium name="Drosophila 12 Genomes Consortium"/>
            <person name="Clark A.G."/>
            <person name="Eisen M.B."/>
            <person name="Smith D.R."/>
            <person name="Bergman C.M."/>
            <person name="Oliver B."/>
            <person name="Markow T.A."/>
            <person name="Kaufman T.C."/>
            <person name="Kellis M."/>
            <person name="Gelbart W."/>
            <person name="Iyer V.N."/>
            <person name="Pollard D.A."/>
            <person name="Sackton T.B."/>
            <person name="Larracuente A.M."/>
            <person name="Singh N.D."/>
            <person name="Abad J.P."/>
            <person name="Abt D.N."/>
            <person name="Adryan B."/>
            <person name="Aguade M."/>
            <person name="Akashi H."/>
            <person name="Anderson W.W."/>
            <person name="Aquadro C.F."/>
            <person name="Ardell D.H."/>
            <person name="Arguello R."/>
            <person name="Artieri C.G."/>
            <person name="Barbash D.A."/>
            <person name="Barker D."/>
            <person name="Barsanti P."/>
            <person name="Batterham P."/>
            <person name="Batzoglou S."/>
            <person name="Begun D."/>
            <person name="Bhutkar A."/>
            <person name="Blanco E."/>
            <person name="Bosak S.A."/>
            <person name="Bradley R.K."/>
            <person name="Brand A.D."/>
            <person name="Brent M.R."/>
            <person name="Brooks A.N."/>
            <person name="Brown R.H."/>
            <person name="Butlin R.K."/>
            <person name="Caggese C."/>
            <person name="Calvi B.R."/>
            <person name="Bernardo de Carvalho A."/>
            <person name="Caspi A."/>
            <person name="Castrezana S."/>
            <person name="Celniker S.E."/>
            <person name="Chang J.L."/>
            <person name="Chapple C."/>
            <person name="Chatterji S."/>
            <person name="Chinwalla A."/>
            <person name="Civetta A."/>
            <person name="Clifton S.W."/>
            <person name="Comeron J.M."/>
            <person name="Costello J.C."/>
            <person name="Coyne J.A."/>
            <person name="Daub J."/>
            <person name="David R.G."/>
            <person name="Delcher A.L."/>
            <person name="Delehaunty K."/>
            <person name="Do C.B."/>
            <person name="Ebling H."/>
            <person name="Edwards K."/>
            <person name="Eickbush T."/>
            <person name="Evans J.D."/>
            <person name="Filipski A."/>
            <person name="Findeiss S."/>
            <person name="Freyhult E."/>
            <person name="Fulton L."/>
            <person name="Fulton R."/>
            <person name="Garcia A.C."/>
            <person name="Gardiner A."/>
            <person name="Garfield D.A."/>
            <person name="Garvin B.E."/>
            <person name="Gibson G."/>
            <person name="Gilbert D."/>
            <person name="Gnerre S."/>
            <person name="Godfrey J."/>
            <person name="Good R."/>
            <person name="Gotea V."/>
            <person name="Gravely B."/>
            <person name="Greenberg A.J."/>
            <person name="Griffiths-Jones S."/>
            <person name="Gross S."/>
            <person name="Guigo R."/>
            <person name="Gustafson E.A."/>
            <person name="Haerty W."/>
            <person name="Hahn M.W."/>
            <person name="Halligan D.L."/>
            <person name="Halpern A.L."/>
            <person name="Halter G.M."/>
            <person name="Han M.V."/>
            <person name="Heger A."/>
            <person name="Hillier L."/>
            <person name="Hinrichs A.S."/>
            <person name="Holmes I."/>
            <person name="Hoskins R.A."/>
            <person name="Hubisz M.J."/>
            <person name="Hultmark D."/>
            <person name="Huntley M.A."/>
            <person name="Jaffe D.B."/>
            <person name="Jagadeeshan S."/>
            <person name="Jeck W.R."/>
            <person name="Johnson J."/>
            <person name="Jones C.D."/>
            <person name="Jordan W.C."/>
            <person name="Karpen G.H."/>
            <person name="Kataoka E."/>
            <person name="Keightley P.D."/>
            <person name="Kheradpour P."/>
            <person name="Kirkness E.F."/>
            <person name="Koerich L.B."/>
            <person name="Kristiansen K."/>
            <person name="Kudrna D."/>
            <person name="Kulathinal R.J."/>
            <person name="Kumar S."/>
            <person name="Kwok R."/>
            <person name="Lander E."/>
            <person name="Langley C.H."/>
            <person name="Lapoint R."/>
            <person name="Lazzaro B.P."/>
            <person name="Lee S.J."/>
            <person name="Levesque L."/>
            <person name="Li R."/>
            <person name="Lin C.F."/>
            <person name="Lin M.F."/>
            <person name="Lindblad-Toh K."/>
            <person name="Llopart A."/>
            <person name="Long M."/>
            <person name="Low L."/>
            <person name="Lozovsky E."/>
            <person name="Lu J."/>
            <person name="Luo M."/>
            <person name="Machado C.A."/>
            <person name="Makalowski W."/>
            <person name="Marzo M."/>
            <person name="Matsuda M."/>
            <person name="Matzkin L."/>
            <person name="McAllister B."/>
            <person name="McBride C.S."/>
            <person name="McKernan B."/>
            <person name="McKernan K."/>
            <person name="Mendez-Lago M."/>
            <person name="Minx P."/>
            <person name="Mollenhauer M.U."/>
            <person name="Montooth K."/>
            <person name="Mount S.M."/>
            <person name="Mu X."/>
            <person name="Myers E."/>
            <person name="Negre B."/>
            <person name="Newfeld S."/>
            <person name="Nielsen R."/>
            <person name="Noor M.A."/>
            <person name="O'Grady P."/>
            <person name="Pachter L."/>
            <person name="Papaceit M."/>
            <person name="Parisi M.J."/>
            <person name="Parisi M."/>
            <person name="Parts L."/>
            <person name="Pedersen J.S."/>
            <person name="Pesole G."/>
            <person name="Phillippy A.M."/>
            <person name="Ponting C.P."/>
            <person name="Pop M."/>
            <person name="Porcelli D."/>
            <person name="Powell J.R."/>
            <person name="Prohaska S."/>
            <person name="Pruitt K."/>
            <person name="Puig M."/>
            <person name="Quesneville H."/>
            <person name="Ram K.R."/>
            <person name="Rand D."/>
            <person name="Rasmussen M.D."/>
            <person name="Reed L.K."/>
            <person name="Reenan R."/>
            <person name="Reily A."/>
            <person name="Remington K.A."/>
            <person name="Rieger T.T."/>
            <person name="Ritchie M.G."/>
            <person name="Robin C."/>
            <person name="Rogers Y.H."/>
            <person name="Rohde C."/>
            <person name="Rozas J."/>
            <person name="Rubenfield M.J."/>
            <person name="Ruiz A."/>
            <person name="Russo S."/>
            <person name="Salzberg S.L."/>
            <person name="Sanchez-Gracia A."/>
            <person name="Saranga D.J."/>
            <person name="Sato H."/>
            <person name="Schaeffer S.W."/>
            <person name="Schatz M.C."/>
            <person name="Schlenke T."/>
            <person name="Schwartz R."/>
            <person name="Segarra C."/>
            <person name="Singh R.S."/>
            <person name="Sirot L."/>
            <person name="Sirota M."/>
            <person name="Sisneros N.B."/>
            <person name="Smith C.D."/>
            <person name="Smith T.F."/>
            <person name="Spieth J."/>
            <person name="Stage D.E."/>
            <person name="Stark A."/>
            <person name="Stephan W."/>
            <person name="Strausberg R.L."/>
            <person name="Strempel S."/>
            <person name="Sturgill D."/>
            <person name="Sutton G."/>
            <person name="Sutton G.G."/>
            <person name="Tao W."/>
            <person name="Teichmann S."/>
            <person name="Tobari Y.N."/>
            <person name="Tomimura Y."/>
            <person name="Tsolas J.M."/>
            <person name="Valente V.L."/>
            <person name="Venter E."/>
            <person name="Venter J.C."/>
            <person name="Vicario S."/>
            <person name="Vieira F.G."/>
            <person name="Vilella A.J."/>
            <person name="Villasante A."/>
            <person name="Walenz B."/>
            <person name="Wang J."/>
            <person name="Wasserman M."/>
            <person name="Watts T."/>
            <person name="Wilson D."/>
            <person name="Wilson R.K."/>
            <person name="Wing R.A."/>
            <person name="Wolfner M.F."/>
            <person name="Wong A."/>
            <person name="Wong G.K."/>
            <person name="Wu C.I."/>
            <person name="Wu G."/>
            <person name="Yamamoto D."/>
            <person name="Yang H.P."/>
            <person name="Yang S.P."/>
            <person name="Yorke J.A."/>
            <person name="Yoshida K."/>
            <person name="Zdobnov E."/>
            <person name="Zhang P."/>
            <person name="Zhang Y."/>
            <person name="Zimin A.V."/>
            <person name="Baldwin J."/>
            <person name="Abdouelleil A."/>
            <person name="Abdulkadir J."/>
            <person name="Abebe A."/>
            <person name="Abera B."/>
            <person name="Abreu J."/>
            <person name="Acer S.C."/>
            <person name="Aftuck L."/>
            <person name="Alexander A."/>
            <person name="An P."/>
            <person name="Anderson E."/>
            <person name="Anderson S."/>
            <person name="Arachi H."/>
            <person name="Azer M."/>
            <person name="Bachantsang P."/>
            <person name="Barry A."/>
            <person name="Bayul T."/>
            <person name="Berlin A."/>
            <person name="Bessette D."/>
            <person name="Bloom T."/>
            <person name="Blye J."/>
            <person name="Boguslavskiy L."/>
            <person name="Bonnet C."/>
            <person name="Boukhgalter B."/>
            <person name="Bourzgui I."/>
            <person name="Brown A."/>
            <person name="Cahill P."/>
            <person name="Channer S."/>
            <person name="Cheshatsang Y."/>
            <person name="Chuda L."/>
            <person name="Citroen M."/>
            <person name="Collymore A."/>
            <person name="Cooke P."/>
            <person name="Costello M."/>
            <person name="D'Aco K."/>
            <person name="Daza R."/>
            <person name="De Haan G."/>
            <person name="DeGray S."/>
            <person name="DeMaso C."/>
            <person name="Dhargay N."/>
            <person name="Dooley K."/>
            <person name="Dooley E."/>
            <person name="Doricent M."/>
            <person name="Dorje P."/>
            <person name="Dorjee K."/>
            <person name="Dupes A."/>
            <person name="Elong R."/>
            <person name="Falk J."/>
            <person name="Farina A."/>
            <person name="Faro S."/>
            <person name="Ferguson D."/>
            <person name="Fisher S."/>
            <person name="Foley C.D."/>
            <person name="Franke A."/>
            <person name="Friedrich D."/>
            <person name="Gadbois L."/>
            <person name="Gearin G."/>
            <person name="Gearin C.R."/>
            <person name="Giannoukos G."/>
            <person name="Goode T."/>
            <person name="Graham J."/>
            <person name="Grandbois E."/>
            <person name="Grewal S."/>
            <person name="Gyaltsen K."/>
            <person name="Hafez N."/>
            <person name="Hagos B."/>
            <person name="Hall J."/>
            <person name="Henson C."/>
            <person name="Hollinger A."/>
            <person name="Honan T."/>
            <person name="Huard M.D."/>
            <person name="Hughes L."/>
            <person name="Hurhula B."/>
            <person name="Husby M.E."/>
            <person name="Kamat A."/>
            <person name="Kanga B."/>
            <person name="Kashin S."/>
            <person name="Khazanovich D."/>
            <person name="Kisner P."/>
            <person name="Lance K."/>
            <person name="Lara M."/>
            <person name="Lee W."/>
            <person name="Lennon N."/>
            <person name="Letendre F."/>
            <person name="LeVine R."/>
            <person name="Lipovsky A."/>
            <person name="Liu X."/>
            <person name="Liu J."/>
            <person name="Liu S."/>
            <person name="Lokyitsang T."/>
            <person name="Lokyitsang Y."/>
            <person name="Lubonja R."/>
            <person name="Lui A."/>
            <person name="MacDonald P."/>
            <person name="Magnisalis V."/>
            <person name="Maru K."/>
            <person name="Matthews C."/>
            <person name="McCusker W."/>
            <person name="McDonough S."/>
            <person name="Mehta T."/>
            <person name="Meldrim J."/>
            <person name="Meneus L."/>
            <person name="Mihai O."/>
            <person name="Mihalev A."/>
            <person name="Mihova T."/>
            <person name="Mittelman R."/>
            <person name="Mlenga V."/>
            <person name="Montmayeur A."/>
            <person name="Mulrain L."/>
            <person name="Navidi A."/>
            <person name="Naylor J."/>
            <person name="Negash T."/>
            <person name="Nguyen T."/>
            <person name="Nguyen N."/>
            <person name="Nicol R."/>
            <person name="Norbu C."/>
            <person name="Norbu N."/>
            <person name="Novod N."/>
            <person name="O'Neill B."/>
            <person name="Osman S."/>
            <person name="Markiewicz E."/>
            <person name="Oyono O.L."/>
            <person name="Patti C."/>
            <person name="Phunkhang P."/>
            <person name="Pierre F."/>
            <person name="Priest M."/>
            <person name="Raghuraman S."/>
            <person name="Rege F."/>
            <person name="Reyes R."/>
            <person name="Rise C."/>
            <person name="Rogov P."/>
            <person name="Ross K."/>
            <person name="Ryan E."/>
            <person name="Settipalli S."/>
            <person name="Shea T."/>
            <person name="Sherpa N."/>
            <person name="Shi L."/>
            <person name="Shih D."/>
            <person name="Sparrow T."/>
            <person name="Spaulding J."/>
            <person name="Stalker J."/>
            <person name="Stange-Thomann N."/>
            <person name="Stavropoulos S."/>
            <person name="Stone C."/>
            <person name="Strader C."/>
            <person name="Tesfaye S."/>
            <person name="Thomson T."/>
            <person name="Thoulutsang Y."/>
            <person name="Thoulutsang D."/>
            <person name="Topham K."/>
            <person name="Topping I."/>
            <person name="Tsamla T."/>
            <person name="Vassiliev H."/>
            <person name="Vo A."/>
            <person name="Wangchuk T."/>
            <person name="Wangdi T."/>
            <person name="Weiand M."/>
            <person name="Wilkinson J."/>
            <person name="Wilson A."/>
            <person name="Yadav S."/>
            <person name="Young G."/>
            <person name="Yu Q."/>
            <person name="Zembek L."/>
            <person name="Zhong D."/>
            <person name="Zimmer A."/>
            <person name="Zwirko Z."/>
            <person name="Jaffe D.B."/>
            <person name="Alvarez P."/>
            <person name="Brockman W."/>
            <person name="Butler J."/>
            <person name="Chin C."/>
            <person name="Gnerre S."/>
            <person name="Grabherr M."/>
            <person name="Kleber M."/>
            <person name="Mauceli E."/>
            <person name="MacCallum I."/>
        </authorList>
    </citation>
    <scope>NUCLEOTIDE SEQUENCE [LARGE SCALE GENOMIC DNA]</scope>
    <source>
        <strain evidence="3">Tucson 14030-0811.24</strain>
    </source>
</reference>
<evidence type="ECO:0000256" key="1">
    <source>
        <dbReference type="SAM" id="MobiDB-lite"/>
    </source>
</evidence>
<sequence>MSTYGGHLKRKGEKLAAQKLKRTKAIKEQQEQQQKRQHQQQLGKDEAQHERYFHIRSSSPSSNPSSRPRIRREGAFIIETTSSV</sequence>
<dbReference type="InParanoid" id="A0A0Q9X211"/>
<name>A0A0Q9X211_DROWI</name>
<protein>
    <submittedName>
        <fullName evidence="2">Uncharacterized protein</fullName>
    </submittedName>
</protein>
<evidence type="ECO:0000313" key="2">
    <source>
        <dbReference type="EMBL" id="KRF98789.1"/>
    </source>
</evidence>
<feature type="region of interest" description="Disordered" evidence="1">
    <location>
        <begin position="1"/>
        <end position="84"/>
    </location>
</feature>